<dbReference type="Gene3D" id="3.40.50.300">
    <property type="entry name" value="P-loop containing nucleotide triphosphate hydrolases"/>
    <property type="match status" value="2"/>
</dbReference>
<feature type="domain" description="ABC transporter" evidence="6">
    <location>
        <begin position="381"/>
        <end position="569"/>
    </location>
</feature>
<dbReference type="Pfam" id="PF00005">
    <property type="entry name" value="ABC_tran"/>
    <property type="match status" value="2"/>
</dbReference>
<reference evidence="7 8" key="1">
    <citation type="submission" date="2018-07" db="EMBL/GenBank/DDBJ databases">
        <title>Desertimonas flava gen. nov. sp. nov.</title>
        <authorList>
            <person name="Liu S."/>
        </authorList>
    </citation>
    <scope>NUCLEOTIDE SEQUENCE [LARGE SCALE GENOMIC DNA]</scope>
    <source>
        <strain evidence="7 8">16Sb5-5</strain>
    </source>
</reference>
<keyword evidence="2" id="KW-0547">Nucleotide-binding</keyword>
<name>A0A367YRP5_9ACTN</name>
<feature type="coiled-coil region" evidence="4">
    <location>
        <begin position="343"/>
        <end position="370"/>
    </location>
</feature>
<dbReference type="SMART" id="SM00382">
    <property type="entry name" value="AAA"/>
    <property type="match status" value="2"/>
</dbReference>
<evidence type="ECO:0000256" key="1">
    <source>
        <dbReference type="ARBA" id="ARBA00022737"/>
    </source>
</evidence>
<feature type="compositionally biased region" description="Low complexity" evidence="5">
    <location>
        <begin position="1"/>
        <end position="14"/>
    </location>
</feature>
<dbReference type="GO" id="GO:0016887">
    <property type="term" value="F:ATP hydrolysis activity"/>
    <property type="evidence" value="ECO:0007669"/>
    <property type="project" value="InterPro"/>
</dbReference>
<comment type="caution">
    <text evidence="7">The sequence shown here is derived from an EMBL/GenBank/DDBJ whole genome shotgun (WGS) entry which is preliminary data.</text>
</comment>
<feature type="region of interest" description="Disordered" evidence="5">
    <location>
        <begin position="1"/>
        <end position="40"/>
    </location>
</feature>
<gene>
    <name evidence="7" type="ORF">DT076_15120</name>
</gene>
<dbReference type="PROSITE" id="PS00211">
    <property type="entry name" value="ABC_TRANSPORTER_1"/>
    <property type="match status" value="1"/>
</dbReference>
<dbReference type="GO" id="GO:0005524">
    <property type="term" value="F:ATP binding"/>
    <property type="evidence" value="ECO:0007669"/>
    <property type="project" value="UniProtKB-KW"/>
</dbReference>
<dbReference type="FunFam" id="3.40.50.300:FF:000597">
    <property type="entry name" value="ABC transporter ATP-binding protein"/>
    <property type="match status" value="1"/>
</dbReference>
<evidence type="ECO:0000256" key="3">
    <source>
        <dbReference type="ARBA" id="ARBA00022840"/>
    </source>
</evidence>
<keyword evidence="4" id="KW-0175">Coiled coil</keyword>
<evidence type="ECO:0000313" key="7">
    <source>
        <dbReference type="EMBL" id="RCK68563.1"/>
    </source>
</evidence>
<sequence length="573" mass="61012">MSRPSTSPRAPRSAGSRRHRPRAASPDVPTRRTPGAPVPSVTTSALTFCWPDGTPVLEGLDLTAGPGRHGLVGRNGVGKSTLLHLLAGRLRPTSGSVSAPGARLLPQDPAADPSDTVADVLGITGVLAALARIEAGSVDVADFDTVGSDWDVADRAEAQLGRLGLDHLDLDRRVGSLSGGELELLSLGALLLDDPPVLLLDEPTNNLDRTARARLGAALQGYRGTLLVVSHDRELLDTVDDIAELHRTGAASSRGTGSSTLRWYGGGWMAYTEALAADQQAARQAVTAAESRLRAERRDVADSQQVLATRRAVGRKAEREKRVPGIVAGGRKRAAQESAARYTRVHEERLAAAEDELAQAEERLRLEQRIVVDLPATVVPPRRRVLTLTGVRPAHGDVEVDLDLRGPERVGLVGRNGIGKTSLLRAVTGAEPPAAGEVEVHVPLRMMPQARTLLDPTLTVAQNVARHAPDADPTEIRSRLARFLFRGRDADQPASTLSGGERMRATLACLLLAEPAPQLLVLDEPTNDLDLPSIEQLVQALSGYRGALLVVSHDQTFLDELGPDRVVELSPTG</sequence>
<keyword evidence="8" id="KW-1185">Reference proteome</keyword>
<evidence type="ECO:0000256" key="4">
    <source>
        <dbReference type="SAM" id="Coils"/>
    </source>
</evidence>
<dbReference type="AlphaFoldDB" id="A0A367YRP5"/>
<evidence type="ECO:0000259" key="6">
    <source>
        <dbReference type="PROSITE" id="PS50893"/>
    </source>
</evidence>
<dbReference type="InterPro" id="IPR027417">
    <property type="entry name" value="P-loop_NTPase"/>
</dbReference>
<dbReference type="InterPro" id="IPR003593">
    <property type="entry name" value="AAA+_ATPase"/>
</dbReference>
<organism evidence="7 8">
    <name type="scientific">Desertihabitans brevis</name>
    <dbReference type="NCBI Taxonomy" id="2268447"/>
    <lineage>
        <taxon>Bacteria</taxon>
        <taxon>Bacillati</taxon>
        <taxon>Actinomycetota</taxon>
        <taxon>Actinomycetes</taxon>
        <taxon>Propionibacteriales</taxon>
        <taxon>Propionibacteriaceae</taxon>
        <taxon>Desertihabitans</taxon>
    </lineage>
</organism>
<evidence type="ECO:0000313" key="8">
    <source>
        <dbReference type="Proteomes" id="UP000252770"/>
    </source>
</evidence>
<dbReference type="PROSITE" id="PS50893">
    <property type="entry name" value="ABC_TRANSPORTER_2"/>
    <property type="match status" value="2"/>
</dbReference>
<feature type="domain" description="ABC transporter" evidence="6">
    <location>
        <begin position="41"/>
        <end position="273"/>
    </location>
</feature>
<accession>A0A367YRP5</accession>
<dbReference type="Proteomes" id="UP000252770">
    <property type="component" value="Unassembled WGS sequence"/>
</dbReference>
<dbReference type="PANTHER" id="PTHR19211">
    <property type="entry name" value="ATP-BINDING TRANSPORT PROTEIN-RELATED"/>
    <property type="match status" value="1"/>
</dbReference>
<protein>
    <submittedName>
        <fullName evidence="7">ABC transporter ATP-binding protein</fullName>
    </submittedName>
</protein>
<keyword evidence="1" id="KW-0677">Repeat</keyword>
<dbReference type="InterPro" id="IPR017871">
    <property type="entry name" value="ABC_transporter-like_CS"/>
</dbReference>
<dbReference type="EMBL" id="QOUI01000010">
    <property type="protein sequence ID" value="RCK68563.1"/>
    <property type="molecule type" value="Genomic_DNA"/>
</dbReference>
<dbReference type="FunFam" id="3.40.50.300:FF:001320">
    <property type="entry name" value="Heme ABC transporter ATP-binding protein"/>
    <property type="match status" value="1"/>
</dbReference>
<dbReference type="CDD" id="cd03221">
    <property type="entry name" value="ABCF_EF-3"/>
    <property type="match status" value="1"/>
</dbReference>
<proteinExistence type="predicted"/>
<dbReference type="SUPFAM" id="SSF52540">
    <property type="entry name" value="P-loop containing nucleoside triphosphate hydrolases"/>
    <property type="match status" value="2"/>
</dbReference>
<dbReference type="InterPro" id="IPR050611">
    <property type="entry name" value="ABCF"/>
</dbReference>
<evidence type="ECO:0000256" key="5">
    <source>
        <dbReference type="SAM" id="MobiDB-lite"/>
    </source>
</evidence>
<keyword evidence="3 7" id="KW-0067">ATP-binding</keyword>
<dbReference type="PANTHER" id="PTHR19211:SF6">
    <property type="entry name" value="BLL7188 PROTEIN"/>
    <property type="match status" value="1"/>
</dbReference>
<dbReference type="InterPro" id="IPR003439">
    <property type="entry name" value="ABC_transporter-like_ATP-bd"/>
</dbReference>
<evidence type="ECO:0000256" key="2">
    <source>
        <dbReference type="ARBA" id="ARBA00022741"/>
    </source>
</evidence>